<gene>
    <name evidence="2" type="ORF">P1J78_24155</name>
</gene>
<comment type="caution">
    <text evidence="2">The sequence shown here is derived from an EMBL/GenBank/DDBJ whole genome shotgun (WGS) entry which is preliminary data.</text>
</comment>
<evidence type="ECO:0000259" key="1">
    <source>
        <dbReference type="Pfam" id="PF08818"/>
    </source>
</evidence>
<feature type="domain" description="YdhG-like" evidence="1">
    <location>
        <begin position="25"/>
        <end position="128"/>
    </location>
</feature>
<keyword evidence="3" id="KW-1185">Reference proteome</keyword>
<protein>
    <submittedName>
        <fullName evidence="2">DUF1801 domain-containing protein</fullName>
    </submittedName>
</protein>
<sequence>MAENKTQATGADVGAFLDRVEPPRKREEARRLDAIFREVTGWAPAMWGPSMVGYGRYRYVYDSGRSGEFLATGFSPRKAAHSIYILPGYADFGEILGRLGKHKLGKSCVYVTKLADVDEAVLRELIRAGLRDLGERWEIRR</sequence>
<reference evidence="2" key="1">
    <citation type="submission" date="2023-03" db="EMBL/GenBank/DDBJ databases">
        <title>Multiphase analysis and comparison of six strains from genera Psychromarinibacter, Lutimaribacter, and Maritimibacter, including a novel species: Psychromarinibacter sediminicola sp. nov.</title>
        <authorList>
            <person name="Wang Y.-H."/>
            <person name="Ye M.-Q."/>
            <person name="Du Z.-J."/>
        </authorList>
    </citation>
    <scope>NUCLEOTIDE SEQUENCE</scope>
    <source>
        <strain evidence="2">C21-152</strain>
    </source>
</reference>
<dbReference type="AlphaFoldDB" id="A0AAE3NZY9"/>
<accession>A0AAE3NZY9</accession>
<dbReference type="RefSeq" id="WP_275569922.1">
    <property type="nucleotide sequence ID" value="NZ_JARGYC010000141.1"/>
</dbReference>
<evidence type="ECO:0000313" key="2">
    <source>
        <dbReference type="EMBL" id="MDF0603812.1"/>
    </source>
</evidence>
<dbReference type="InterPro" id="IPR014922">
    <property type="entry name" value="YdhG-like"/>
</dbReference>
<dbReference type="Proteomes" id="UP001220964">
    <property type="component" value="Unassembled WGS sequence"/>
</dbReference>
<evidence type="ECO:0000313" key="3">
    <source>
        <dbReference type="Proteomes" id="UP001220964"/>
    </source>
</evidence>
<dbReference type="SUPFAM" id="SSF159888">
    <property type="entry name" value="YdhG-like"/>
    <property type="match status" value="1"/>
</dbReference>
<dbReference type="Pfam" id="PF08818">
    <property type="entry name" value="DUF1801"/>
    <property type="match status" value="1"/>
</dbReference>
<organism evidence="2 3">
    <name type="scientific">Psychromarinibacter sediminicola</name>
    <dbReference type="NCBI Taxonomy" id="3033385"/>
    <lineage>
        <taxon>Bacteria</taxon>
        <taxon>Pseudomonadati</taxon>
        <taxon>Pseudomonadota</taxon>
        <taxon>Alphaproteobacteria</taxon>
        <taxon>Rhodobacterales</taxon>
        <taxon>Paracoccaceae</taxon>
        <taxon>Psychromarinibacter</taxon>
    </lineage>
</organism>
<name>A0AAE3NZY9_9RHOB</name>
<dbReference type="EMBL" id="JARGYC010000141">
    <property type="protein sequence ID" value="MDF0603812.1"/>
    <property type="molecule type" value="Genomic_DNA"/>
</dbReference>
<proteinExistence type="predicted"/>